<sequence>MKASIQYDKTQNRLHGKLGLDNVPYTAQLKLKNPEGVTETLVVPSSKSDEWEVGLDRHGPGKYEALIVPRVAGAFEPTRCEFTL</sequence>
<evidence type="ECO:0000313" key="4">
    <source>
        <dbReference type="Proteomes" id="UP000516786"/>
    </source>
</evidence>
<proteinExistence type="predicted"/>
<dbReference type="AlphaFoldDB" id="A0A1L7NKM0"/>
<protein>
    <submittedName>
        <fullName evidence="1">Uncharacterized protein</fullName>
    </submittedName>
</protein>
<gene>
    <name evidence="2" type="ORF">ID616_27320</name>
    <name evidence="1" type="ORF">KF715C_ch54210</name>
</gene>
<dbReference type="EMBL" id="CP061723">
    <property type="protein sequence ID" value="QOC97703.1"/>
    <property type="molecule type" value="Genomic_DNA"/>
</dbReference>
<accession>A0A1L7NKM0</accession>
<dbReference type="RefSeq" id="WP_016489492.1">
    <property type="nucleotide sequence ID" value="NZ_AP015029.1"/>
</dbReference>
<dbReference type="EMBL" id="AP015029">
    <property type="protein sequence ID" value="BAW25994.1"/>
    <property type="molecule type" value="Genomic_DNA"/>
</dbReference>
<evidence type="ECO:0000313" key="2">
    <source>
        <dbReference type="EMBL" id="QOC97703.1"/>
    </source>
</evidence>
<dbReference type="Proteomes" id="UP000516786">
    <property type="component" value="Chromosome"/>
</dbReference>
<evidence type="ECO:0000313" key="1">
    <source>
        <dbReference type="EMBL" id="BAW25994.1"/>
    </source>
</evidence>
<dbReference type="Proteomes" id="UP000218731">
    <property type="component" value="Chromosome 1"/>
</dbReference>
<reference evidence="1 3" key="1">
    <citation type="submission" date="2015-11" db="EMBL/GenBank/DDBJ databases">
        <title>Complete genome sequencing of a biphenyl-degrading bacterium, Pseudomonas putida KF715 (=NBRC110667).</title>
        <authorList>
            <person name="Suenaga H."/>
            <person name="Fujihara N."/>
            <person name="Watanabe T."/>
            <person name="Hirose J."/>
            <person name="Kimura N."/>
            <person name="Yamazoe A."/>
            <person name="Hosoyama A."/>
            <person name="Shimodaira J."/>
            <person name="Furukawa K."/>
        </authorList>
    </citation>
    <scope>NUCLEOTIDE SEQUENCE [LARGE SCALE GENOMIC DNA]</scope>
    <source>
        <strain evidence="1 3">KF715</strain>
    </source>
</reference>
<organism evidence="1 3">
    <name type="scientific">Pseudomonas putida</name>
    <name type="common">Arthrobacter siderocapsulatus</name>
    <dbReference type="NCBI Taxonomy" id="303"/>
    <lineage>
        <taxon>Bacteria</taxon>
        <taxon>Pseudomonadati</taxon>
        <taxon>Pseudomonadota</taxon>
        <taxon>Gammaproteobacteria</taxon>
        <taxon>Pseudomonadales</taxon>
        <taxon>Pseudomonadaceae</taxon>
        <taxon>Pseudomonas</taxon>
    </lineage>
</organism>
<evidence type="ECO:0000313" key="3">
    <source>
        <dbReference type="Proteomes" id="UP000218731"/>
    </source>
</evidence>
<name>A0A1L7NKM0_PSEPU</name>
<reference evidence="2 4" key="2">
    <citation type="submission" date="2020-09" db="EMBL/GenBank/DDBJ databases">
        <title>Co-existence of a novel multidrug-resistance efflux pump with carbapenem resistance gene blaVIM-2 in one megaplasmid in Pseudomonas putida.</title>
        <authorList>
            <person name="Peng K."/>
            <person name="Li R."/>
        </authorList>
    </citation>
    <scope>NUCLEOTIDE SEQUENCE [LARGE SCALE GENOMIC DNA]</scope>
    <source>
        <strain evidence="2 4">ZXPA-20</strain>
    </source>
</reference>